<proteinExistence type="predicted"/>
<dbReference type="OrthoDB" id="291070at2"/>
<name>A0A517Z9Q3_9PLAN</name>
<evidence type="ECO:0000313" key="1">
    <source>
        <dbReference type="EMBL" id="QDU39218.1"/>
    </source>
</evidence>
<gene>
    <name evidence="1" type="ORF">Mal4_35550</name>
</gene>
<protein>
    <submittedName>
        <fullName evidence="1">Helix-turn-helix domain of resolvase</fullName>
    </submittedName>
</protein>
<keyword evidence="2" id="KW-1185">Reference proteome</keyword>
<dbReference type="Proteomes" id="UP000320496">
    <property type="component" value="Chromosome"/>
</dbReference>
<dbReference type="EMBL" id="CP036275">
    <property type="protein sequence ID" value="QDU39218.1"/>
    <property type="molecule type" value="Genomic_DNA"/>
</dbReference>
<dbReference type="SUPFAM" id="SSF46689">
    <property type="entry name" value="Homeodomain-like"/>
    <property type="match status" value="1"/>
</dbReference>
<dbReference type="Gene3D" id="1.10.10.60">
    <property type="entry name" value="Homeodomain-like"/>
    <property type="match status" value="1"/>
</dbReference>
<dbReference type="AlphaFoldDB" id="A0A517Z9Q3"/>
<organism evidence="1 2">
    <name type="scientific">Maioricimonas rarisocia</name>
    <dbReference type="NCBI Taxonomy" id="2528026"/>
    <lineage>
        <taxon>Bacteria</taxon>
        <taxon>Pseudomonadati</taxon>
        <taxon>Planctomycetota</taxon>
        <taxon>Planctomycetia</taxon>
        <taxon>Planctomycetales</taxon>
        <taxon>Planctomycetaceae</taxon>
        <taxon>Maioricimonas</taxon>
    </lineage>
</organism>
<dbReference type="KEGG" id="mri:Mal4_35550"/>
<dbReference type="Pfam" id="PF13384">
    <property type="entry name" value="HTH_23"/>
    <property type="match status" value="1"/>
</dbReference>
<accession>A0A517Z9Q3</accession>
<evidence type="ECO:0000313" key="2">
    <source>
        <dbReference type="Proteomes" id="UP000320496"/>
    </source>
</evidence>
<dbReference type="RefSeq" id="WP_145370424.1">
    <property type="nucleotide sequence ID" value="NZ_CP036275.1"/>
</dbReference>
<sequence>MSQDGTEYDDDHIALLVAAGQSVAAVAEQTGVSRRTIYRRLEQAEFRTRVRDLRADMVDQAAGYLSRTAVKAVRTMESLLDSDSDTVRLGAARSILETGMRLRESAEFAQRLADVEARLEGPEPLDFSAAAERARNAC</sequence>
<dbReference type="InterPro" id="IPR009057">
    <property type="entry name" value="Homeodomain-like_sf"/>
</dbReference>
<reference evidence="1 2" key="1">
    <citation type="submission" date="2019-02" db="EMBL/GenBank/DDBJ databases">
        <title>Deep-cultivation of Planctomycetes and their phenomic and genomic characterization uncovers novel biology.</title>
        <authorList>
            <person name="Wiegand S."/>
            <person name="Jogler M."/>
            <person name="Boedeker C."/>
            <person name="Pinto D."/>
            <person name="Vollmers J."/>
            <person name="Rivas-Marin E."/>
            <person name="Kohn T."/>
            <person name="Peeters S.H."/>
            <person name="Heuer A."/>
            <person name="Rast P."/>
            <person name="Oberbeckmann S."/>
            <person name="Bunk B."/>
            <person name="Jeske O."/>
            <person name="Meyerdierks A."/>
            <person name="Storesund J.E."/>
            <person name="Kallscheuer N."/>
            <person name="Luecker S."/>
            <person name="Lage O.M."/>
            <person name="Pohl T."/>
            <person name="Merkel B.J."/>
            <person name="Hornburger P."/>
            <person name="Mueller R.-W."/>
            <person name="Bruemmer F."/>
            <person name="Labrenz M."/>
            <person name="Spormann A.M."/>
            <person name="Op den Camp H."/>
            <person name="Overmann J."/>
            <person name="Amann R."/>
            <person name="Jetten M.S.M."/>
            <person name="Mascher T."/>
            <person name="Medema M.H."/>
            <person name="Devos D.P."/>
            <person name="Kaster A.-K."/>
            <person name="Ovreas L."/>
            <person name="Rohde M."/>
            <person name="Galperin M.Y."/>
            <person name="Jogler C."/>
        </authorList>
    </citation>
    <scope>NUCLEOTIDE SEQUENCE [LARGE SCALE GENOMIC DNA]</scope>
    <source>
        <strain evidence="1 2">Mal4</strain>
    </source>
</reference>